<dbReference type="GO" id="GO:0015074">
    <property type="term" value="P:DNA integration"/>
    <property type="evidence" value="ECO:0007669"/>
    <property type="project" value="InterPro"/>
</dbReference>
<protein>
    <submittedName>
        <fullName evidence="5">Site-specific recombinase XerD</fullName>
    </submittedName>
</protein>
<dbReference type="Proteomes" id="UP000198688">
    <property type="component" value="Chromosome I"/>
</dbReference>
<keyword evidence="2" id="KW-0238">DNA-binding</keyword>
<dbReference type="CDD" id="cd00397">
    <property type="entry name" value="DNA_BRE_C"/>
    <property type="match status" value="1"/>
</dbReference>
<dbReference type="RefSeq" id="WP_092544612.1">
    <property type="nucleotide sequence ID" value="NZ_BOMJ01000114.1"/>
</dbReference>
<evidence type="ECO:0000256" key="2">
    <source>
        <dbReference type="ARBA" id="ARBA00023125"/>
    </source>
</evidence>
<dbReference type="STRING" id="113562.SAMN04489716_2619"/>
<evidence type="ECO:0000256" key="1">
    <source>
        <dbReference type="ARBA" id="ARBA00008857"/>
    </source>
</evidence>
<dbReference type="PANTHER" id="PTHR30349:SF41">
    <property type="entry name" value="INTEGRASE_RECOMBINASE PROTEIN MJ0367-RELATED"/>
    <property type="match status" value="1"/>
</dbReference>
<dbReference type="GO" id="GO:0006310">
    <property type="term" value="P:DNA recombination"/>
    <property type="evidence" value="ECO:0007669"/>
    <property type="project" value="UniProtKB-KW"/>
</dbReference>
<dbReference type="AlphaFoldDB" id="A0A1H1XXE1"/>
<dbReference type="Pfam" id="PF00589">
    <property type="entry name" value="Phage_integrase"/>
    <property type="match status" value="1"/>
</dbReference>
<organism evidence="5 6">
    <name type="scientific">Actinoplanes derwentensis</name>
    <dbReference type="NCBI Taxonomy" id="113562"/>
    <lineage>
        <taxon>Bacteria</taxon>
        <taxon>Bacillati</taxon>
        <taxon>Actinomycetota</taxon>
        <taxon>Actinomycetes</taxon>
        <taxon>Micromonosporales</taxon>
        <taxon>Micromonosporaceae</taxon>
        <taxon>Actinoplanes</taxon>
    </lineage>
</organism>
<reference evidence="5 6" key="1">
    <citation type="submission" date="2016-10" db="EMBL/GenBank/DDBJ databases">
        <authorList>
            <person name="de Groot N.N."/>
        </authorList>
    </citation>
    <scope>NUCLEOTIDE SEQUENCE [LARGE SCALE GENOMIC DNA]</scope>
    <source>
        <strain evidence="5 6">DSM 43941</strain>
    </source>
</reference>
<name>A0A1H1XXE1_9ACTN</name>
<dbReference type="OrthoDB" id="3698359at2"/>
<dbReference type="EMBL" id="LT629758">
    <property type="protein sequence ID" value="SDT13691.1"/>
    <property type="molecule type" value="Genomic_DNA"/>
</dbReference>
<dbReference type="Gene3D" id="1.10.443.10">
    <property type="entry name" value="Intergrase catalytic core"/>
    <property type="match status" value="1"/>
</dbReference>
<sequence>MGLAEVRKIGSAGRFQAPSAQVLEDFEQELVDQYCLAAVGAGLTDGYIARERAAVFRFASHLGDHLWTATPDDGDRYLAWARRDVGWAHSTIEMEAGCLSRFYEFVIDRYQGDIHSLTGRVVIQPVDEFNRPAKGYHMPVRVPPSEQEVALLFDNWRNSLPHARKFLPAARDYLAASLWRRGGLRISETVHLDIRDWRPDLGGHGKLHVRFGKGSRGRGPKTRIVPAINDIDALLDWWLGDVRHQFGQDWSNPDAPMLPSERRSRETGACSRAGVDALRSGLAAAVARWLPAWSGRLTPHTLRHFCASLMYARGLDLKAIQELLGHEWLSTTTRYIHVHDDHIEQAWTAANARIADRLDLKMGR</sequence>
<evidence type="ECO:0000313" key="6">
    <source>
        <dbReference type="Proteomes" id="UP000198688"/>
    </source>
</evidence>
<evidence type="ECO:0000259" key="4">
    <source>
        <dbReference type="PROSITE" id="PS51898"/>
    </source>
</evidence>
<dbReference type="InterPro" id="IPR050090">
    <property type="entry name" value="Tyrosine_recombinase_XerCD"/>
</dbReference>
<dbReference type="InterPro" id="IPR013762">
    <property type="entry name" value="Integrase-like_cat_sf"/>
</dbReference>
<accession>A0A1H1XXE1</accession>
<keyword evidence="3" id="KW-0233">DNA recombination</keyword>
<dbReference type="SUPFAM" id="SSF56349">
    <property type="entry name" value="DNA breaking-rejoining enzymes"/>
    <property type="match status" value="1"/>
</dbReference>
<evidence type="ECO:0000313" key="5">
    <source>
        <dbReference type="EMBL" id="SDT13691.1"/>
    </source>
</evidence>
<dbReference type="InterPro" id="IPR011010">
    <property type="entry name" value="DNA_brk_join_enz"/>
</dbReference>
<proteinExistence type="inferred from homology"/>
<feature type="domain" description="Tyr recombinase" evidence="4">
    <location>
        <begin position="137"/>
        <end position="348"/>
    </location>
</feature>
<comment type="similarity">
    <text evidence="1">Belongs to the 'phage' integrase family.</text>
</comment>
<keyword evidence="6" id="KW-1185">Reference proteome</keyword>
<evidence type="ECO:0000256" key="3">
    <source>
        <dbReference type="ARBA" id="ARBA00023172"/>
    </source>
</evidence>
<dbReference type="PANTHER" id="PTHR30349">
    <property type="entry name" value="PHAGE INTEGRASE-RELATED"/>
    <property type="match status" value="1"/>
</dbReference>
<dbReference type="PROSITE" id="PS51898">
    <property type="entry name" value="TYR_RECOMBINASE"/>
    <property type="match status" value="1"/>
</dbReference>
<gene>
    <name evidence="5" type="ORF">SAMN04489716_2619</name>
</gene>
<dbReference type="GO" id="GO:0003677">
    <property type="term" value="F:DNA binding"/>
    <property type="evidence" value="ECO:0007669"/>
    <property type="project" value="UniProtKB-KW"/>
</dbReference>
<dbReference type="InterPro" id="IPR002104">
    <property type="entry name" value="Integrase_catalytic"/>
</dbReference>